<organism evidence="2 3">
    <name type="scientific">Coraliomargarita sinensis</name>
    <dbReference type="NCBI Taxonomy" id="2174842"/>
    <lineage>
        <taxon>Bacteria</taxon>
        <taxon>Pseudomonadati</taxon>
        <taxon>Verrucomicrobiota</taxon>
        <taxon>Opitutia</taxon>
        <taxon>Puniceicoccales</taxon>
        <taxon>Coraliomargaritaceae</taxon>
        <taxon>Coraliomargarita</taxon>
    </lineage>
</organism>
<dbReference type="InParanoid" id="A0A317ZKN9"/>
<dbReference type="AlphaFoldDB" id="A0A317ZKN9"/>
<feature type="transmembrane region" description="Helical" evidence="1">
    <location>
        <begin position="48"/>
        <end position="70"/>
    </location>
</feature>
<evidence type="ECO:0000256" key="1">
    <source>
        <dbReference type="SAM" id="Phobius"/>
    </source>
</evidence>
<evidence type="ECO:0000313" key="3">
    <source>
        <dbReference type="Proteomes" id="UP000247099"/>
    </source>
</evidence>
<keyword evidence="1" id="KW-0812">Transmembrane</keyword>
<keyword evidence="1" id="KW-0472">Membrane</keyword>
<evidence type="ECO:0000313" key="2">
    <source>
        <dbReference type="EMBL" id="PXA03911.1"/>
    </source>
</evidence>
<protein>
    <submittedName>
        <fullName evidence="2">Uncharacterized protein</fullName>
    </submittedName>
</protein>
<keyword evidence="3" id="KW-1185">Reference proteome</keyword>
<feature type="transmembrane region" description="Helical" evidence="1">
    <location>
        <begin position="9"/>
        <end position="28"/>
    </location>
</feature>
<accession>A0A317ZKN9</accession>
<dbReference type="EMBL" id="QHJQ01000006">
    <property type="protein sequence ID" value="PXA03911.1"/>
    <property type="molecule type" value="Genomic_DNA"/>
</dbReference>
<feature type="transmembrane region" description="Helical" evidence="1">
    <location>
        <begin position="82"/>
        <end position="104"/>
    </location>
</feature>
<dbReference type="Proteomes" id="UP000247099">
    <property type="component" value="Unassembled WGS sequence"/>
</dbReference>
<proteinExistence type="predicted"/>
<comment type="caution">
    <text evidence="2">The sequence shown here is derived from an EMBL/GenBank/DDBJ whole genome shotgun (WGS) entry which is preliminary data.</text>
</comment>
<name>A0A317ZKN9_9BACT</name>
<keyword evidence="1" id="KW-1133">Transmembrane helix</keyword>
<sequence length="110" mass="12692">MKLNIGNSIFYTLIFSELCLSIFMFYALPKIIPEIAYMYDDGELPFYFYGYCILFLFVGNLLFGLELIIATMAGMRKSNLRLGLHILFTIIMFGSILGVFRYLLITLKTV</sequence>
<gene>
    <name evidence="2" type="ORF">DDZ13_09735</name>
</gene>
<reference evidence="2 3" key="1">
    <citation type="submission" date="2018-05" db="EMBL/GenBank/DDBJ databases">
        <title>Coraliomargarita sinensis sp. nov., isolated from a marine solar saltern.</title>
        <authorList>
            <person name="Zhou L.Y."/>
        </authorList>
    </citation>
    <scope>NUCLEOTIDE SEQUENCE [LARGE SCALE GENOMIC DNA]</scope>
    <source>
        <strain evidence="2 3">WN38</strain>
    </source>
</reference>